<keyword evidence="3" id="KW-1185">Reference proteome</keyword>
<evidence type="ECO:0000313" key="2">
    <source>
        <dbReference type="EMBL" id="KAF7263139.1"/>
    </source>
</evidence>
<name>A0A834HKE5_RHYFE</name>
<gene>
    <name evidence="2" type="ORF">GWI33_003573</name>
</gene>
<dbReference type="AlphaFoldDB" id="A0A834HKE5"/>
<dbReference type="EMBL" id="JAACXV010023165">
    <property type="protein sequence ID" value="KAF7263139.1"/>
    <property type="molecule type" value="Genomic_DNA"/>
</dbReference>
<proteinExistence type="predicted"/>
<evidence type="ECO:0000256" key="1">
    <source>
        <dbReference type="SAM" id="MobiDB-lite"/>
    </source>
</evidence>
<feature type="region of interest" description="Disordered" evidence="1">
    <location>
        <begin position="1"/>
        <end position="73"/>
    </location>
</feature>
<feature type="compositionally biased region" description="Low complexity" evidence="1">
    <location>
        <begin position="28"/>
        <end position="42"/>
    </location>
</feature>
<dbReference type="Proteomes" id="UP000625711">
    <property type="component" value="Unassembled WGS sequence"/>
</dbReference>
<organism evidence="2 3">
    <name type="scientific">Rhynchophorus ferrugineus</name>
    <name type="common">Red palm weevil</name>
    <name type="synonym">Curculio ferrugineus</name>
    <dbReference type="NCBI Taxonomy" id="354439"/>
    <lineage>
        <taxon>Eukaryota</taxon>
        <taxon>Metazoa</taxon>
        <taxon>Ecdysozoa</taxon>
        <taxon>Arthropoda</taxon>
        <taxon>Hexapoda</taxon>
        <taxon>Insecta</taxon>
        <taxon>Pterygota</taxon>
        <taxon>Neoptera</taxon>
        <taxon>Endopterygota</taxon>
        <taxon>Coleoptera</taxon>
        <taxon>Polyphaga</taxon>
        <taxon>Cucujiformia</taxon>
        <taxon>Curculionidae</taxon>
        <taxon>Dryophthorinae</taxon>
        <taxon>Rhynchophorus</taxon>
    </lineage>
</organism>
<protein>
    <submittedName>
        <fullName evidence="2">Uncharacterized protein</fullName>
    </submittedName>
</protein>
<feature type="compositionally biased region" description="Polar residues" evidence="1">
    <location>
        <begin position="58"/>
        <end position="69"/>
    </location>
</feature>
<evidence type="ECO:0000313" key="3">
    <source>
        <dbReference type="Proteomes" id="UP000625711"/>
    </source>
</evidence>
<feature type="region of interest" description="Disordered" evidence="1">
    <location>
        <begin position="96"/>
        <end position="116"/>
    </location>
</feature>
<reference evidence="2" key="1">
    <citation type="submission" date="2020-08" db="EMBL/GenBank/DDBJ databases">
        <title>Genome sequencing and assembly of the red palm weevil Rhynchophorus ferrugineus.</title>
        <authorList>
            <person name="Dias G.B."/>
            <person name="Bergman C.M."/>
            <person name="Manee M."/>
        </authorList>
    </citation>
    <scope>NUCLEOTIDE SEQUENCE</scope>
    <source>
        <strain evidence="2">AA-2017</strain>
        <tissue evidence="2">Whole larva</tissue>
    </source>
</reference>
<comment type="caution">
    <text evidence="2">The sequence shown here is derived from an EMBL/GenBank/DDBJ whole genome shotgun (WGS) entry which is preliminary data.</text>
</comment>
<accession>A0A834HKE5</accession>
<sequence>MIEHVADKSARITSELYGETPSIGGGRRQQQQLAACKLAKATEGTRRLSRTRRRNDTVPGSPQKPSSIERSIFGGDIGVGDKGWLDLAPVAVRPEGGGTPCSFRDLPRSSVSVSLP</sequence>
<feature type="compositionally biased region" description="Basic and acidic residues" evidence="1">
    <location>
        <begin position="1"/>
        <end position="10"/>
    </location>
</feature>